<keyword evidence="3" id="KW-0547">Nucleotide-binding</keyword>
<evidence type="ECO:0000313" key="4">
    <source>
        <dbReference type="Proteomes" id="UP001610990"/>
    </source>
</evidence>
<evidence type="ECO:0000313" key="3">
    <source>
        <dbReference type="EMBL" id="MFH8584274.1"/>
    </source>
</evidence>
<gene>
    <name evidence="3" type="ORF">ACH4GP_07740</name>
</gene>
<evidence type="ECO:0000256" key="1">
    <source>
        <dbReference type="ARBA" id="ARBA00022527"/>
    </source>
</evidence>
<evidence type="ECO:0000259" key="2">
    <source>
        <dbReference type="Pfam" id="PF13581"/>
    </source>
</evidence>
<feature type="domain" description="Histidine kinase/HSP90-like ATPase" evidence="2">
    <location>
        <begin position="32"/>
        <end position="141"/>
    </location>
</feature>
<dbReference type="CDD" id="cd16936">
    <property type="entry name" value="HATPase_RsbW-like"/>
    <property type="match status" value="1"/>
</dbReference>
<dbReference type="Pfam" id="PF13581">
    <property type="entry name" value="HATPase_c_2"/>
    <property type="match status" value="1"/>
</dbReference>
<dbReference type="InterPro" id="IPR050267">
    <property type="entry name" value="Anti-sigma-factor_SerPK"/>
</dbReference>
<comment type="caution">
    <text evidence="3">The sequence shown here is derived from an EMBL/GenBank/DDBJ whole genome shotgun (WGS) entry which is preliminary data.</text>
</comment>
<dbReference type="PANTHER" id="PTHR35526:SF3">
    <property type="entry name" value="ANTI-SIGMA-F FACTOR RSBW"/>
    <property type="match status" value="1"/>
</dbReference>
<name>A0ABW7RB93_9ACTN</name>
<sequence>MPTLVEAVHDALEHSPAAPHAWGLLSLPGDALASAGAARRFVRAMARSCGLPTDMAEPLEMITGELAANALEHSESRSVTVVFFRTARTATVSVTDEGHGCASVPDLPGAEQENGRGLLIIDTLAGRWGQRKTDGGFTVWAEIAVRSNPGPAGQPTGPAE</sequence>
<keyword evidence="3" id="KW-0067">ATP-binding</keyword>
<dbReference type="PANTHER" id="PTHR35526">
    <property type="entry name" value="ANTI-SIGMA-F FACTOR RSBW-RELATED"/>
    <property type="match status" value="1"/>
</dbReference>
<dbReference type="InterPro" id="IPR036890">
    <property type="entry name" value="HATPase_C_sf"/>
</dbReference>
<dbReference type="GO" id="GO:0005524">
    <property type="term" value="F:ATP binding"/>
    <property type="evidence" value="ECO:0007669"/>
    <property type="project" value="UniProtKB-KW"/>
</dbReference>
<dbReference type="SUPFAM" id="SSF55874">
    <property type="entry name" value="ATPase domain of HSP90 chaperone/DNA topoisomerase II/histidine kinase"/>
    <property type="match status" value="1"/>
</dbReference>
<keyword evidence="1" id="KW-0808">Transferase</keyword>
<accession>A0ABW7RB93</accession>
<dbReference type="Proteomes" id="UP001610990">
    <property type="component" value="Unassembled WGS sequence"/>
</dbReference>
<dbReference type="Gene3D" id="3.30.565.10">
    <property type="entry name" value="Histidine kinase-like ATPase, C-terminal domain"/>
    <property type="match status" value="1"/>
</dbReference>
<dbReference type="RefSeq" id="WP_397671681.1">
    <property type="nucleotide sequence ID" value="NZ_JBIRGH010000003.1"/>
</dbReference>
<keyword evidence="1" id="KW-0418">Kinase</keyword>
<dbReference type="InterPro" id="IPR003594">
    <property type="entry name" value="HATPase_dom"/>
</dbReference>
<keyword evidence="1" id="KW-0723">Serine/threonine-protein kinase</keyword>
<reference evidence="3 4" key="1">
    <citation type="submission" date="2024-10" db="EMBL/GenBank/DDBJ databases">
        <title>The Natural Products Discovery Center: Release of the First 8490 Sequenced Strains for Exploring Actinobacteria Biosynthetic Diversity.</title>
        <authorList>
            <person name="Kalkreuter E."/>
            <person name="Kautsar S.A."/>
            <person name="Yang D."/>
            <person name="Bader C.D."/>
            <person name="Teijaro C.N."/>
            <person name="Fluegel L."/>
            <person name="Davis C.M."/>
            <person name="Simpson J.R."/>
            <person name="Lauterbach L."/>
            <person name="Steele A.D."/>
            <person name="Gui C."/>
            <person name="Meng S."/>
            <person name="Li G."/>
            <person name="Viehrig K."/>
            <person name="Ye F."/>
            <person name="Su P."/>
            <person name="Kiefer A.F."/>
            <person name="Nichols A."/>
            <person name="Cepeda A.J."/>
            <person name="Yan W."/>
            <person name="Fan B."/>
            <person name="Jiang Y."/>
            <person name="Adhikari A."/>
            <person name="Zheng C.-J."/>
            <person name="Schuster L."/>
            <person name="Cowan T.M."/>
            <person name="Smanski M.J."/>
            <person name="Chevrette M.G."/>
            <person name="De Carvalho L.P.S."/>
            <person name="Shen B."/>
        </authorList>
    </citation>
    <scope>NUCLEOTIDE SEQUENCE [LARGE SCALE GENOMIC DNA]</scope>
    <source>
        <strain evidence="3 4">NPDC018013</strain>
    </source>
</reference>
<dbReference type="EMBL" id="JBIRGH010000003">
    <property type="protein sequence ID" value="MFH8584274.1"/>
    <property type="molecule type" value="Genomic_DNA"/>
</dbReference>
<protein>
    <submittedName>
        <fullName evidence="3">ATP-binding protein</fullName>
    </submittedName>
</protein>
<keyword evidence="4" id="KW-1185">Reference proteome</keyword>
<proteinExistence type="predicted"/>
<organism evidence="3 4">
    <name type="scientific">Streptomyces celluloflavus</name>
    <dbReference type="NCBI Taxonomy" id="58344"/>
    <lineage>
        <taxon>Bacteria</taxon>
        <taxon>Bacillati</taxon>
        <taxon>Actinomycetota</taxon>
        <taxon>Actinomycetes</taxon>
        <taxon>Kitasatosporales</taxon>
        <taxon>Streptomycetaceae</taxon>
        <taxon>Streptomyces</taxon>
    </lineage>
</organism>